<evidence type="ECO:0000256" key="9">
    <source>
        <dbReference type="ARBA" id="ARBA00038276"/>
    </source>
</evidence>
<dbReference type="GO" id="GO:0046872">
    <property type="term" value="F:metal ion binding"/>
    <property type="evidence" value="ECO:0007669"/>
    <property type="project" value="UniProtKB-KW"/>
</dbReference>
<evidence type="ECO:0000313" key="12">
    <source>
        <dbReference type="EMBL" id="PZR79708.1"/>
    </source>
</evidence>
<dbReference type="CDD" id="cd05403">
    <property type="entry name" value="NT_KNTase_like"/>
    <property type="match status" value="1"/>
</dbReference>
<dbReference type="Pfam" id="PF01909">
    <property type="entry name" value="NTP_transf_2"/>
    <property type="match status" value="1"/>
</dbReference>
<accession>A0A2W6A2U6</accession>
<evidence type="ECO:0000256" key="5">
    <source>
        <dbReference type="ARBA" id="ARBA00022723"/>
    </source>
</evidence>
<evidence type="ECO:0000256" key="1">
    <source>
        <dbReference type="ARBA" id="ARBA00001946"/>
    </source>
</evidence>
<dbReference type="PANTHER" id="PTHR33571:SF12">
    <property type="entry name" value="BSL3053 PROTEIN"/>
    <property type="match status" value="1"/>
</dbReference>
<dbReference type="GO" id="GO:0005524">
    <property type="term" value="F:ATP binding"/>
    <property type="evidence" value="ECO:0007669"/>
    <property type="project" value="UniProtKB-KW"/>
</dbReference>
<protein>
    <submittedName>
        <fullName evidence="11 12">Nucleotidyltransferase</fullName>
    </submittedName>
</protein>
<evidence type="ECO:0000256" key="7">
    <source>
        <dbReference type="ARBA" id="ARBA00022840"/>
    </source>
</evidence>
<comment type="caution">
    <text evidence="12">The sequence shown here is derived from an EMBL/GenBank/DDBJ whole genome shotgun (WGS) entry which is preliminary data.</text>
</comment>
<dbReference type="PANTHER" id="PTHR33571">
    <property type="entry name" value="SSL8005 PROTEIN"/>
    <property type="match status" value="1"/>
</dbReference>
<sequence>MLAIARRHGASHIRVFGSVARATADDVSDVDLLVDLEAGRTLLDVVALERELSALLGYAVDVASRFRPSLRRAVERDEVEL</sequence>
<feature type="domain" description="Polymerase nucleotidyl transferase" evidence="10">
    <location>
        <begin position="9"/>
        <end position="72"/>
    </location>
</feature>
<dbReference type="InterPro" id="IPR002934">
    <property type="entry name" value="Polymerase_NTP_transf_dom"/>
</dbReference>
<proteinExistence type="inferred from homology"/>
<dbReference type="EMBL" id="JAEKNS010000140">
    <property type="protein sequence ID" value="MBJ7595915.1"/>
    <property type="molecule type" value="Genomic_DNA"/>
</dbReference>
<dbReference type="SUPFAM" id="SSF81301">
    <property type="entry name" value="Nucleotidyltransferase"/>
    <property type="match status" value="1"/>
</dbReference>
<name>A0A2W6A2U6_9BACT</name>
<keyword evidence="2" id="KW-1277">Toxin-antitoxin system</keyword>
<organism evidence="12 13">
    <name type="scientific">Candidatus Aeolococcus gillhamiae</name>
    <dbReference type="NCBI Taxonomy" id="3127015"/>
    <lineage>
        <taxon>Bacteria</taxon>
        <taxon>Bacillati</taxon>
        <taxon>Candidatus Dormiibacterota</taxon>
        <taxon>Candidatus Dormibacteria</taxon>
        <taxon>Candidatus Aeolococcales</taxon>
        <taxon>Candidatus Aeolococcaceae</taxon>
        <taxon>Candidatus Aeolococcus</taxon>
    </lineage>
</organism>
<keyword evidence="8" id="KW-0460">Magnesium</keyword>
<accession>A0A934JZR2</accession>
<dbReference type="Proteomes" id="UP000248724">
    <property type="component" value="Unassembled WGS sequence"/>
</dbReference>
<reference evidence="12 13" key="1">
    <citation type="journal article" date="2017" name="Nature">
        <title>Atmospheric trace gases support primary production in Antarctic desert surface soil.</title>
        <authorList>
            <person name="Ji M."/>
            <person name="Greening C."/>
            <person name="Vanwonterghem I."/>
            <person name="Carere C.R."/>
            <person name="Bay S.K."/>
            <person name="Steen J.A."/>
            <person name="Montgomery K."/>
            <person name="Lines T."/>
            <person name="Beardall J."/>
            <person name="van Dorst J."/>
            <person name="Snape I."/>
            <person name="Stott M.B."/>
            <person name="Hugenholtz P."/>
            <person name="Ferrari B.C."/>
        </authorList>
    </citation>
    <scope>NUCLEOTIDE SEQUENCE [LARGE SCALE GENOMIC DNA]</scope>
    <source>
        <strain evidence="12">RRmetagenome_bin12</strain>
    </source>
</reference>
<evidence type="ECO:0000256" key="6">
    <source>
        <dbReference type="ARBA" id="ARBA00022741"/>
    </source>
</evidence>
<evidence type="ECO:0000313" key="13">
    <source>
        <dbReference type="Proteomes" id="UP000248724"/>
    </source>
</evidence>
<evidence type="ECO:0000256" key="8">
    <source>
        <dbReference type="ARBA" id="ARBA00022842"/>
    </source>
</evidence>
<dbReference type="AlphaFoldDB" id="A0A2W6A2U6"/>
<keyword evidence="4" id="KW-0548">Nucleotidyltransferase</keyword>
<reference evidence="12" key="2">
    <citation type="submission" date="2018-05" db="EMBL/GenBank/DDBJ databases">
        <authorList>
            <person name="Ferrari B."/>
        </authorList>
    </citation>
    <scope>NUCLEOTIDE SEQUENCE</scope>
    <source>
        <strain evidence="12">RRmetagenome_bin12</strain>
    </source>
</reference>
<evidence type="ECO:0000256" key="2">
    <source>
        <dbReference type="ARBA" id="ARBA00022649"/>
    </source>
</evidence>
<evidence type="ECO:0000256" key="4">
    <source>
        <dbReference type="ARBA" id="ARBA00022695"/>
    </source>
</evidence>
<evidence type="ECO:0000256" key="3">
    <source>
        <dbReference type="ARBA" id="ARBA00022679"/>
    </source>
</evidence>
<gene>
    <name evidence="12" type="ORF">DLM65_09975</name>
    <name evidence="11" type="ORF">JF886_13860</name>
</gene>
<reference evidence="11 14" key="3">
    <citation type="submission" date="2020-10" db="EMBL/GenBank/DDBJ databases">
        <title>Ca. Dormibacterota MAGs.</title>
        <authorList>
            <person name="Montgomery K."/>
        </authorList>
    </citation>
    <scope>NUCLEOTIDE SEQUENCE [LARGE SCALE GENOMIC DNA]</scope>
    <source>
        <strain evidence="11">SC8812_S17_18</strain>
    </source>
</reference>
<dbReference type="Gene3D" id="3.30.460.10">
    <property type="entry name" value="Beta Polymerase, domain 2"/>
    <property type="match status" value="1"/>
</dbReference>
<comment type="similarity">
    <text evidence="9">Belongs to the MntA antitoxin family.</text>
</comment>
<comment type="cofactor">
    <cofactor evidence="1">
        <name>Mg(2+)</name>
        <dbReference type="ChEBI" id="CHEBI:18420"/>
    </cofactor>
</comment>
<evidence type="ECO:0000313" key="11">
    <source>
        <dbReference type="EMBL" id="MBJ7595915.1"/>
    </source>
</evidence>
<keyword evidence="5" id="KW-0479">Metal-binding</keyword>
<keyword evidence="3" id="KW-0808">Transferase</keyword>
<dbReference type="EMBL" id="QHBU01000194">
    <property type="protein sequence ID" value="PZR79708.1"/>
    <property type="molecule type" value="Genomic_DNA"/>
</dbReference>
<dbReference type="InterPro" id="IPR043519">
    <property type="entry name" value="NT_sf"/>
</dbReference>
<dbReference type="Proteomes" id="UP000606991">
    <property type="component" value="Unassembled WGS sequence"/>
</dbReference>
<keyword evidence="6" id="KW-0547">Nucleotide-binding</keyword>
<dbReference type="GO" id="GO:0016779">
    <property type="term" value="F:nucleotidyltransferase activity"/>
    <property type="evidence" value="ECO:0007669"/>
    <property type="project" value="UniProtKB-KW"/>
</dbReference>
<evidence type="ECO:0000259" key="10">
    <source>
        <dbReference type="Pfam" id="PF01909"/>
    </source>
</evidence>
<dbReference type="InterPro" id="IPR052038">
    <property type="entry name" value="Type-VII_TA_antitoxin"/>
</dbReference>
<evidence type="ECO:0000313" key="14">
    <source>
        <dbReference type="Proteomes" id="UP000606991"/>
    </source>
</evidence>
<keyword evidence="7" id="KW-0067">ATP-binding</keyword>